<dbReference type="GO" id="GO:0018279">
    <property type="term" value="P:protein N-linked glycosylation via asparagine"/>
    <property type="evidence" value="ECO:0007669"/>
    <property type="project" value="TreeGrafter"/>
</dbReference>
<comment type="caution">
    <text evidence="10">The sequence shown here is derived from an EMBL/GenBank/DDBJ whole genome shotgun (WGS) entry which is preliminary data.</text>
</comment>
<gene>
    <name evidence="10" type="ORF">Cob_v003811</name>
</gene>
<evidence type="ECO:0000256" key="5">
    <source>
        <dbReference type="ARBA" id="ARBA00022824"/>
    </source>
</evidence>
<sequence length="115" mass="12827">MKSEVRMTVGGSREGLNCAAQPLLSHNPLNNERPIRRTTKGNILTTTPFESPLNSPRRRLPAMISDNDLYRLAIFLGSAAMVLIIVYHYVEVNSKENEKVQQKYAQPAKVSKASS</sequence>
<keyword evidence="11" id="KW-1185">Reference proteome</keyword>
<comment type="subcellular location">
    <subcellularLocation>
        <location evidence="1">Endoplasmic reticulum membrane</location>
        <topology evidence="1">Single-pass type III membrane protein</topology>
    </subcellularLocation>
</comment>
<evidence type="ECO:0000256" key="3">
    <source>
        <dbReference type="ARBA" id="ARBA00017662"/>
    </source>
</evidence>
<reference evidence="11" key="1">
    <citation type="journal article" date="2013" name="New Phytol.">
        <title>Comparative genomic and transcriptomic analyses reveal the hemibiotrophic stage shift of Colletotrichum fungi.</title>
        <authorList>
            <person name="Gan P."/>
            <person name="Ikeda K."/>
            <person name="Irieda H."/>
            <person name="Narusaka M."/>
            <person name="O'Connell R.J."/>
            <person name="Narusaka Y."/>
            <person name="Takano Y."/>
            <person name="Kubo Y."/>
            <person name="Shirasu K."/>
        </authorList>
    </citation>
    <scope>NUCLEOTIDE SEQUENCE [LARGE SCALE GENOMIC DNA]</scope>
    <source>
        <strain evidence="11">104-T / ATCC 96160 / CBS 514.97 / LARS 414 / MAFF 240422</strain>
    </source>
</reference>
<keyword evidence="7 9" id="KW-1133">Transmembrane helix</keyword>
<comment type="similarity">
    <text evidence="2">Belongs to the OST4 family.</text>
</comment>
<dbReference type="OrthoDB" id="2124077at2759"/>
<evidence type="ECO:0000313" key="10">
    <source>
        <dbReference type="EMBL" id="TDZ23347.1"/>
    </source>
</evidence>
<keyword evidence="8 9" id="KW-0472">Membrane</keyword>
<keyword evidence="4 9" id="KW-0812">Transmembrane</keyword>
<dbReference type="PANTHER" id="PTHR48164:SF1">
    <property type="entry name" value="DOLICHYL-DIPHOSPHOOLIGOSACCHARIDE--PROTEIN GLYCOSYLTRANSFERASE SUBUNIT 4"/>
    <property type="match status" value="1"/>
</dbReference>
<dbReference type="InterPro" id="IPR036330">
    <property type="entry name" value="Ost4p_sf"/>
</dbReference>
<evidence type="ECO:0000313" key="11">
    <source>
        <dbReference type="Proteomes" id="UP000014480"/>
    </source>
</evidence>
<keyword evidence="5" id="KW-0256">Endoplasmic reticulum</keyword>
<proteinExistence type="inferred from homology"/>
<dbReference type="Pfam" id="PF10215">
    <property type="entry name" value="Ost4"/>
    <property type="match status" value="1"/>
</dbReference>
<feature type="transmembrane region" description="Helical" evidence="9">
    <location>
        <begin position="69"/>
        <end position="90"/>
    </location>
</feature>
<evidence type="ECO:0000256" key="7">
    <source>
        <dbReference type="ARBA" id="ARBA00022989"/>
    </source>
</evidence>
<evidence type="ECO:0000256" key="1">
    <source>
        <dbReference type="ARBA" id="ARBA00004643"/>
    </source>
</evidence>
<dbReference type="InterPro" id="IPR018943">
    <property type="entry name" value="Oligosaccaryltransferase"/>
</dbReference>
<evidence type="ECO:0000256" key="9">
    <source>
        <dbReference type="SAM" id="Phobius"/>
    </source>
</evidence>
<name>A0A484G1J5_COLOR</name>
<evidence type="ECO:0000256" key="6">
    <source>
        <dbReference type="ARBA" id="ARBA00022968"/>
    </source>
</evidence>
<dbReference type="GO" id="GO:0008250">
    <property type="term" value="C:oligosaccharyltransferase complex"/>
    <property type="evidence" value="ECO:0007669"/>
    <property type="project" value="TreeGrafter"/>
</dbReference>
<organism evidence="10 11">
    <name type="scientific">Colletotrichum orbiculare (strain 104-T / ATCC 96160 / CBS 514.97 / LARS 414 / MAFF 240422)</name>
    <name type="common">Cucumber anthracnose fungus</name>
    <name type="synonym">Colletotrichum lagenarium</name>
    <dbReference type="NCBI Taxonomy" id="1213857"/>
    <lineage>
        <taxon>Eukaryota</taxon>
        <taxon>Fungi</taxon>
        <taxon>Dikarya</taxon>
        <taxon>Ascomycota</taxon>
        <taxon>Pezizomycotina</taxon>
        <taxon>Sordariomycetes</taxon>
        <taxon>Hypocreomycetidae</taxon>
        <taxon>Glomerellales</taxon>
        <taxon>Glomerellaceae</taxon>
        <taxon>Colletotrichum</taxon>
        <taxon>Colletotrichum orbiculare species complex</taxon>
    </lineage>
</organism>
<dbReference type="EMBL" id="AMCV02000006">
    <property type="protein sequence ID" value="TDZ23347.1"/>
    <property type="molecule type" value="Genomic_DNA"/>
</dbReference>
<keyword evidence="6" id="KW-0735">Signal-anchor</keyword>
<evidence type="ECO:0000256" key="8">
    <source>
        <dbReference type="ARBA" id="ARBA00023136"/>
    </source>
</evidence>
<dbReference type="SUPFAM" id="SSF103464">
    <property type="entry name" value="Oligosaccharyltransferase subunit ost4p"/>
    <property type="match status" value="1"/>
</dbReference>
<evidence type="ECO:0000256" key="4">
    <source>
        <dbReference type="ARBA" id="ARBA00022692"/>
    </source>
</evidence>
<dbReference type="Proteomes" id="UP000014480">
    <property type="component" value="Unassembled WGS sequence"/>
</dbReference>
<accession>A0A484G1J5</accession>
<dbReference type="InterPro" id="IPR051307">
    <property type="entry name" value="OST4"/>
</dbReference>
<protein>
    <recommendedName>
        <fullName evidence="3">Dolichyl-diphosphooligosaccharide--protein glycosyltransferase subunit 4</fullName>
    </recommendedName>
</protein>
<dbReference type="PANTHER" id="PTHR48164">
    <property type="entry name" value="DOLICHYL-DIPHOSPHOOLIGOSACCHARIDE--PROTEIN GLYCOSYLTRANSFERASE SUBUNIT 4"/>
    <property type="match status" value="1"/>
</dbReference>
<reference evidence="11" key="2">
    <citation type="journal article" date="2019" name="Mol. Plant Microbe Interact.">
        <title>Genome sequence resources for four phytopathogenic fungi from the Colletotrichum orbiculare species complex.</title>
        <authorList>
            <person name="Gan P."/>
            <person name="Tsushima A."/>
            <person name="Narusaka M."/>
            <person name="Narusaka Y."/>
            <person name="Takano Y."/>
            <person name="Kubo Y."/>
            <person name="Shirasu K."/>
        </authorList>
    </citation>
    <scope>GENOME REANNOTATION</scope>
    <source>
        <strain evidence="11">104-T / ATCC 96160 / CBS 514.97 / LARS 414 / MAFF 240422</strain>
    </source>
</reference>
<evidence type="ECO:0000256" key="2">
    <source>
        <dbReference type="ARBA" id="ARBA00007685"/>
    </source>
</evidence>
<dbReference type="AlphaFoldDB" id="A0A484G1J5"/>